<dbReference type="RefSeq" id="WP_106501010.1">
    <property type="nucleotide sequence ID" value="NZ_PXVC01000125.1"/>
</dbReference>
<evidence type="ECO:0000256" key="2">
    <source>
        <dbReference type="ARBA" id="ARBA00022801"/>
    </source>
</evidence>
<name>A0A2P7EB39_9SYNE</name>
<dbReference type="GO" id="GO:0016787">
    <property type="term" value="F:hydrolase activity"/>
    <property type="evidence" value="ECO:0007669"/>
    <property type="project" value="UniProtKB-KW"/>
</dbReference>
<dbReference type="STRING" id="1910958.BTM30_09760"/>
<dbReference type="CDD" id="cd01902">
    <property type="entry name" value="Ntn_CGH"/>
    <property type="match status" value="1"/>
</dbReference>
<dbReference type="AlphaFoldDB" id="A0A2P7EB39"/>
<keyword evidence="3" id="KW-0732">Signal</keyword>
<evidence type="ECO:0000259" key="4">
    <source>
        <dbReference type="Pfam" id="PF02275"/>
    </source>
</evidence>
<dbReference type="Pfam" id="PF02275">
    <property type="entry name" value="CBAH"/>
    <property type="match status" value="1"/>
</dbReference>
<comment type="caution">
    <text evidence="5">The sequence shown here is derived from an EMBL/GenBank/DDBJ whole genome shotgun (WGS) entry which is preliminary data.</text>
</comment>
<reference evidence="6" key="1">
    <citation type="submission" date="2018-03" db="EMBL/GenBank/DDBJ databases">
        <title>Ecological and genomic features of two cosmopolitan and abundant freshwater picocyanobacteria.</title>
        <authorList>
            <person name="Cabello-Yeves P.J."/>
            <person name="Picazo A."/>
            <person name="Camacho A."/>
            <person name="Callieri C."/>
            <person name="Rosselli R."/>
            <person name="Roda-Garcia J."/>
            <person name="Coutinho F.H."/>
            <person name="Rodriguez-Valera F."/>
        </authorList>
    </citation>
    <scope>NUCLEOTIDE SEQUENCE [LARGE SCALE GENOMIC DNA]</scope>
    <source>
        <strain evidence="6">Tous</strain>
    </source>
</reference>
<keyword evidence="2 5" id="KW-0378">Hydrolase</keyword>
<dbReference type="SUPFAM" id="SSF56235">
    <property type="entry name" value="N-terminal nucleophile aminohydrolases (Ntn hydrolases)"/>
    <property type="match status" value="1"/>
</dbReference>
<dbReference type="Proteomes" id="UP000240206">
    <property type="component" value="Unassembled WGS sequence"/>
</dbReference>
<dbReference type="PANTHER" id="PTHR35527">
    <property type="entry name" value="CHOLOYLGLYCINE HYDROLASE"/>
    <property type="match status" value="1"/>
</dbReference>
<sequence length="358" mass="38671">MPKRLTAAAAVSALCLTAAGPAALACSRVTWLGPNQQVITGRSMDWPYGFNSHFYVIPRGERLNGAGGVNSLSWTSRHGSVVVSGSTEPGGAIDAVFDGVNERGLAANLLYLAENDFGLATAPAGRPRLSFAAWTQYLLSQYATVKELVQAVKADQIQIVPVPFGPGGKAKATVHMAVSDASGDSAVIEYLKGKPVIHHGSQYQVMTNSPVYSEQLKLNAFWSTKDRTHELPGSIQSPDRFVRGSYYNEQLPPTSDPRQALAGVMSVMRNISVPWGTPDPEHPNISPTWWRTLIDQKNRVYYFDSALSPQMVWVNLNQIDLAPGSGVRAVQIEGNDALQGNVTRQLKPAATITFLAPK</sequence>
<dbReference type="PROSITE" id="PS51257">
    <property type="entry name" value="PROKAR_LIPOPROTEIN"/>
    <property type="match status" value="1"/>
</dbReference>
<organism evidence="5 6">
    <name type="scientific">Synechococcus lacustris str. Tous</name>
    <dbReference type="NCBI Taxonomy" id="1910958"/>
    <lineage>
        <taxon>Bacteria</taxon>
        <taxon>Bacillati</taxon>
        <taxon>Cyanobacteriota</taxon>
        <taxon>Cyanophyceae</taxon>
        <taxon>Synechococcales</taxon>
        <taxon>Synechococcaceae</taxon>
        <taxon>Synechococcus</taxon>
    </lineage>
</organism>
<feature type="signal peptide" evidence="3">
    <location>
        <begin position="1"/>
        <end position="24"/>
    </location>
</feature>
<dbReference type="InterPro" id="IPR029132">
    <property type="entry name" value="CBAH/NAAA_C"/>
</dbReference>
<proteinExistence type="inferred from homology"/>
<dbReference type="InterPro" id="IPR052193">
    <property type="entry name" value="Peptidase_C59"/>
</dbReference>
<protein>
    <submittedName>
        <fullName evidence="5">Choloylglycine hydrolase</fullName>
    </submittedName>
</protein>
<comment type="similarity">
    <text evidence="1">Belongs to the peptidase C59 family.</text>
</comment>
<evidence type="ECO:0000256" key="3">
    <source>
        <dbReference type="SAM" id="SignalP"/>
    </source>
</evidence>
<dbReference type="Gene3D" id="3.60.60.10">
    <property type="entry name" value="Penicillin V Acylase, Chain A"/>
    <property type="match status" value="1"/>
</dbReference>
<dbReference type="PANTHER" id="PTHR35527:SF2">
    <property type="entry name" value="HYDROLASE"/>
    <property type="match status" value="1"/>
</dbReference>
<dbReference type="InterPro" id="IPR029055">
    <property type="entry name" value="Ntn_hydrolases_N"/>
</dbReference>
<evidence type="ECO:0000313" key="5">
    <source>
        <dbReference type="EMBL" id="PSI00442.1"/>
    </source>
</evidence>
<dbReference type="EMBL" id="PXVC01000125">
    <property type="protein sequence ID" value="PSI00442.1"/>
    <property type="molecule type" value="Genomic_DNA"/>
</dbReference>
<evidence type="ECO:0000313" key="6">
    <source>
        <dbReference type="Proteomes" id="UP000240206"/>
    </source>
</evidence>
<evidence type="ECO:0000256" key="1">
    <source>
        <dbReference type="ARBA" id="ARBA00006625"/>
    </source>
</evidence>
<feature type="chain" id="PRO_5015168923" evidence="3">
    <location>
        <begin position="25"/>
        <end position="358"/>
    </location>
</feature>
<accession>A0A2P7EB39</accession>
<gene>
    <name evidence="5" type="ORF">C7K08_13125</name>
</gene>
<feature type="domain" description="Choloylglycine hydrolase/NAAA C-terminal" evidence="4">
    <location>
        <begin position="26"/>
        <end position="321"/>
    </location>
</feature>
<keyword evidence="6" id="KW-1185">Reference proteome</keyword>